<feature type="domain" description="HTH lacI-type" evidence="4">
    <location>
        <begin position="7"/>
        <end position="63"/>
    </location>
</feature>
<dbReference type="SMART" id="SM00354">
    <property type="entry name" value="HTH_LACI"/>
    <property type="match status" value="1"/>
</dbReference>
<dbReference type="Gene3D" id="1.10.260.40">
    <property type="entry name" value="lambda repressor-like DNA-binding domains"/>
    <property type="match status" value="1"/>
</dbReference>
<keyword evidence="6" id="KW-1185">Reference proteome</keyword>
<evidence type="ECO:0000256" key="1">
    <source>
        <dbReference type="ARBA" id="ARBA00023015"/>
    </source>
</evidence>
<sequence length="340" mass="38600">MSKRGKIKLSDIAKEAGVSVSLVSYVLNDRHPNRINKETAKRIKDIAQRLNYRANPLAKGLRTKKSHTIALVLADLANPFSAQIARIIENIVIAKGYVLLIGSMDENIEKFKKLLDTFMNHEVDGLIIVPPEESEREIQAIHSQDIPYVLIDRYFPKSPFNFVVNDNHFSTYECVKRLVDLGKKEIAFVTQNNTYAHFLERKRGFLEACNDFGLQTDAKIIAVDLANLSEDVNKGIDTLLIDNPELDAILFATNILTLHGLKYAVKNKLRSLGKMELMGFDEAEFYDILPDGMMYYRQPLEEIGKRSVEFLMSDILNPRQQSIGEKIRGGLVETTPRKTE</sequence>
<dbReference type="KEGG" id="asag:FGM00_11380"/>
<dbReference type="InterPro" id="IPR028082">
    <property type="entry name" value="Peripla_BP_I"/>
</dbReference>
<protein>
    <submittedName>
        <fullName evidence="5">LacI family transcriptional regulator</fullName>
    </submittedName>
</protein>
<keyword evidence="1" id="KW-0805">Transcription regulation</keyword>
<dbReference type="GO" id="GO:0000976">
    <property type="term" value="F:transcription cis-regulatory region binding"/>
    <property type="evidence" value="ECO:0007669"/>
    <property type="project" value="TreeGrafter"/>
</dbReference>
<dbReference type="EMBL" id="CP040710">
    <property type="protein sequence ID" value="QCX00679.1"/>
    <property type="molecule type" value="Genomic_DNA"/>
</dbReference>
<dbReference type="PROSITE" id="PS50932">
    <property type="entry name" value="HTH_LACI_2"/>
    <property type="match status" value="1"/>
</dbReference>
<evidence type="ECO:0000313" key="5">
    <source>
        <dbReference type="EMBL" id="QCX00679.1"/>
    </source>
</evidence>
<dbReference type="GO" id="GO:0003700">
    <property type="term" value="F:DNA-binding transcription factor activity"/>
    <property type="evidence" value="ECO:0007669"/>
    <property type="project" value="TreeGrafter"/>
</dbReference>
<organism evidence="5 6">
    <name type="scientific">Aggregatimonas sangjinii</name>
    <dbReference type="NCBI Taxonomy" id="2583587"/>
    <lineage>
        <taxon>Bacteria</taxon>
        <taxon>Pseudomonadati</taxon>
        <taxon>Bacteroidota</taxon>
        <taxon>Flavobacteriia</taxon>
        <taxon>Flavobacteriales</taxon>
        <taxon>Flavobacteriaceae</taxon>
        <taxon>Aggregatimonas</taxon>
    </lineage>
</organism>
<keyword evidence="2" id="KW-0238">DNA-binding</keyword>
<accession>A0A5B7STL2</accession>
<dbReference type="Gene3D" id="3.40.50.2300">
    <property type="match status" value="2"/>
</dbReference>
<dbReference type="InterPro" id="IPR001761">
    <property type="entry name" value="Peripla_BP/Lac1_sug-bd_dom"/>
</dbReference>
<evidence type="ECO:0000256" key="2">
    <source>
        <dbReference type="ARBA" id="ARBA00023125"/>
    </source>
</evidence>
<name>A0A5B7STL2_9FLAO</name>
<dbReference type="PANTHER" id="PTHR30146:SF109">
    <property type="entry name" value="HTH-TYPE TRANSCRIPTIONAL REGULATOR GALS"/>
    <property type="match status" value="1"/>
</dbReference>
<dbReference type="InterPro" id="IPR010982">
    <property type="entry name" value="Lambda_DNA-bd_dom_sf"/>
</dbReference>
<keyword evidence="3" id="KW-0804">Transcription</keyword>
<reference evidence="5 6" key="1">
    <citation type="submission" date="2019-05" db="EMBL/GenBank/DDBJ databases">
        <title>Genome sequencing of F202Z8.</title>
        <authorList>
            <person name="Kwon Y.M."/>
        </authorList>
    </citation>
    <scope>NUCLEOTIDE SEQUENCE [LARGE SCALE GENOMIC DNA]</scope>
    <source>
        <strain evidence="5 6">F202Z8</strain>
    </source>
</reference>
<evidence type="ECO:0000313" key="6">
    <source>
        <dbReference type="Proteomes" id="UP000310017"/>
    </source>
</evidence>
<evidence type="ECO:0000259" key="4">
    <source>
        <dbReference type="PROSITE" id="PS50932"/>
    </source>
</evidence>
<dbReference type="CDD" id="cd01392">
    <property type="entry name" value="HTH_LacI"/>
    <property type="match status" value="1"/>
</dbReference>
<dbReference type="SUPFAM" id="SSF53822">
    <property type="entry name" value="Periplasmic binding protein-like I"/>
    <property type="match status" value="1"/>
</dbReference>
<dbReference type="SUPFAM" id="SSF47413">
    <property type="entry name" value="lambda repressor-like DNA-binding domains"/>
    <property type="match status" value="1"/>
</dbReference>
<dbReference type="Pfam" id="PF00356">
    <property type="entry name" value="LacI"/>
    <property type="match status" value="1"/>
</dbReference>
<dbReference type="Pfam" id="PF00532">
    <property type="entry name" value="Peripla_BP_1"/>
    <property type="match status" value="1"/>
</dbReference>
<proteinExistence type="predicted"/>
<dbReference type="Proteomes" id="UP000310017">
    <property type="component" value="Chromosome"/>
</dbReference>
<dbReference type="RefSeq" id="WP_138853024.1">
    <property type="nucleotide sequence ID" value="NZ_CP040710.1"/>
</dbReference>
<gene>
    <name evidence="5" type="ORF">FGM00_11380</name>
</gene>
<evidence type="ECO:0000256" key="3">
    <source>
        <dbReference type="ARBA" id="ARBA00023163"/>
    </source>
</evidence>
<dbReference type="InterPro" id="IPR000843">
    <property type="entry name" value="HTH_LacI"/>
</dbReference>
<dbReference type="AlphaFoldDB" id="A0A5B7STL2"/>
<dbReference type="PANTHER" id="PTHR30146">
    <property type="entry name" value="LACI-RELATED TRANSCRIPTIONAL REPRESSOR"/>
    <property type="match status" value="1"/>
</dbReference>
<dbReference type="OrthoDB" id="9803256at2"/>